<dbReference type="SMART" id="SM00382">
    <property type="entry name" value="AAA"/>
    <property type="match status" value="1"/>
</dbReference>
<evidence type="ECO:0000256" key="4">
    <source>
        <dbReference type="ARBA" id="ARBA00022741"/>
    </source>
</evidence>
<evidence type="ECO:0000259" key="9">
    <source>
        <dbReference type="PROSITE" id="PS50893"/>
    </source>
</evidence>
<dbReference type="PROSITE" id="PS50893">
    <property type="entry name" value="ABC_TRANSPORTER_2"/>
    <property type="match status" value="1"/>
</dbReference>
<evidence type="ECO:0000256" key="7">
    <source>
        <dbReference type="ARBA" id="ARBA00023136"/>
    </source>
</evidence>
<dbReference type="Proteomes" id="UP000477680">
    <property type="component" value="Chromosome"/>
</dbReference>
<reference evidence="11 12" key="1">
    <citation type="submission" date="2020-02" db="EMBL/GenBank/DDBJ databases">
        <title>Genome sequencing for Kineobactrum sp. M2.</title>
        <authorList>
            <person name="Park S.-J."/>
        </authorList>
    </citation>
    <scope>NUCLEOTIDE SEQUENCE [LARGE SCALE GENOMIC DNA]</scope>
    <source>
        <strain evidence="11 12">M2</strain>
    </source>
</reference>
<sequence>MRPSQNVTAGQRLNWSVVLQLWPYLRDHRRRIGLALLCLLLAKSAVLVIPFLMKHLVDGLDAGGATQLAGGLALALVLAYGLARFSSVLFGELRDTLFGRVTERAMHSIGLKVFRHVHALDLDFHLQRRTGGLARDIERGTTGISFLLRFLVFNIVPTLFEIIAVVTVFFLNYGASYALITLGSVLAYGWFSFGATEWRTRFVREMNEADSASNSRSVDSLLNFETVKYFGNEEYEAQRYDQELERWEQARRKNRLSLFGLNGGQALIIALAQTSMIGLAVYQVRAGILTLGDFVLISQYMIQLFMPLGFLGFVYREMKGAMANIEKLFALLDATPAVRDRPGAAQLQAGPGEIRFESVSFAYQPERPILRQVSFSVRAGRKLAVVGASGAGKSTLVKLLFRFYEPTAGRILIDGQDIAGVTQQSLRRAIGIVPQDTVLFNDTLMENIRYGKPGASEQEIAEAIHMAQLDDFIAQLPAGGETRVGERGLKLSGGEKQRVSIARTVLKRPPILVFDEATSSLDSRSEQSILKALRAIAERHTSLVIAHRLSTIVDADDIIVLHRGAVVEQGQHRELLERGGHYAALWRAQQDEHAGDAAAIPAQLS</sequence>
<accession>A0A6C0U423</accession>
<evidence type="ECO:0000256" key="8">
    <source>
        <dbReference type="SAM" id="Phobius"/>
    </source>
</evidence>
<keyword evidence="2" id="KW-0813">Transport</keyword>
<evidence type="ECO:0000256" key="1">
    <source>
        <dbReference type="ARBA" id="ARBA00004651"/>
    </source>
</evidence>
<dbReference type="EMBL" id="CP048711">
    <property type="protein sequence ID" value="QIB64194.1"/>
    <property type="molecule type" value="Genomic_DNA"/>
</dbReference>
<dbReference type="InterPro" id="IPR003439">
    <property type="entry name" value="ABC_transporter-like_ATP-bd"/>
</dbReference>
<dbReference type="InterPro" id="IPR011527">
    <property type="entry name" value="ABC1_TM_dom"/>
</dbReference>
<evidence type="ECO:0000256" key="2">
    <source>
        <dbReference type="ARBA" id="ARBA00022448"/>
    </source>
</evidence>
<dbReference type="Gene3D" id="1.20.1560.10">
    <property type="entry name" value="ABC transporter type 1, transmembrane domain"/>
    <property type="match status" value="1"/>
</dbReference>
<dbReference type="InterPro" id="IPR039421">
    <property type="entry name" value="Type_1_exporter"/>
</dbReference>
<keyword evidence="12" id="KW-1185">Reference proteome</keyword>
<keyword evidence="4" id="KW-0547">Nucleotide-binding</keyword>
<dbReference type="InterPro" id="IPR003593">
    <property type="entry name" value="AAA+_ATPase"/>
</dbReference>
<dbReference type="PANTHER" id="PTHR24221">
    <property type="entry name" value="ATP-BINDING CASSETTE SUB-FAMILY B"/>
    <property type="match status" value="1"/>
</dbReference>
<feature type="domain" description="ABC transporter" evidence="9">
    <location>
        <begin position="354"/>
        <end position="588"/>
    </location>
</feature>
<organism evidence="11 12">
    <name type="scientific">Kineobactrum salinum</name>
    <dbReference type="NCBI Taxonomy" id="2708301"/>
    <lineage>
        <taxon>Bacteria</taxon>
        <taxon>Pseudomonadati</taxon>
        <taxon>Pseudomonadota</taxon>
        <taxon>Gammaproteobacteria</taxon>
        <taxon>Cellvibrionales</taxon>
        <taxon>Halieaceae</taxon>
        <taxon>Kineobactrum</taxon>
    </lineage>
</organism>
<dbReference type="Gene3D" id="3.40.50.300">
    <property type="entry name" value="P-loop containing nucleotide triphosphate hydrolases"/>
    <property type="match status" value="1"/>
</dbReference>
<evidence type="ECO:0000256" key="5">
    <source>
        <dbReference type="ARBA" id="ARBA00022840"/>
    </source>
</evidence>
<dbReference type="Pfam" id="PF00005">
    <property type="entry name" value="ABC_tran"/>
    <property type="match status" value="1"/>
</dbReference>
<dbReference type="KEGG" id="kim:G3T16_00975"/>
<evidence type="ECO:0000313" key="12">
    <source>
        <dbReference type="Proteomes" id="UP000477680"/>
    </source>
</evidence>
<dbReference type="GO" id="GO:0005886">
    <property type="term" value="C:plasma membrane"/>
    <property type="evidence" value="ECO:0007669"/>
    <property type="project" value="UniProtKB-SubCell"/>
</dbReference>
<dbReference type="GO" id="GO:0034040">
    <property type="term" value="F:ATPase-coupled lipid transmembrane transporter activity"/>
    <property type="evidence" value="ECO:0007669"/>
    <property type="project" value="TreeGrafter"/>
</dbReference>
<comment type="subcellular location">
    <subcellularLocation>
        <location evidence="1">Cell membrane</location>
        <topology evidence="1">Multi-pass membrane protein</topology>
    </subcellularLocation>
</comment>
<dbReference type="PROSITE" id="PS00211">
    <property type="entry name" value="ABC_TRANSPORTER_1"/>
    <property type="match status" value="1"/>
</dbReference>
<dbReference type="FunFam" id="3.40.50.300:FF:000186">
    <property type="entry name" value="ATP-binding cassette sub-family B member 7, mitochondrial"/>
    <property type="match status" value="1"/>
</dbReference>
<dbReference type="RefSeq" id="WP_163493444.1">
    <property type="nucleotide sequence ID" value="NZ_CP048711.1"/>
</dbReference>
<dbReference type="InterPro" id="IPR027417">
    <property type="entry name" value="P-loop_NTPase"/>
</dbReference>
<feature type="transmembrane region" description="Helical" evidence="8">
    <location>
        <begin position="32"/>
        <end position="53"/>
    </location>
</feature>
<feature type="transmembrane region" description="Helical" evidence="8">
    <location>
        <begin position="256"/>
        <end position="282"/>
    </location>
</feature>
<protein>
    <submittedName>
        <fullName evidence="11">ABC transporter ATP-binding protein/permease</fullName>
    </submittedName>
</protein>
<dbReference type="GO" id="GO:0005524">
    <property type="term" value="F:ATP binding"/>
    <property type="evidence" value="ECO:0007669"/>
    <property type="project" value="UniProtKB-KW"/>
</dbReference>
<feature type="transmembrane region" description="Helical" evidence="8">
    <location>
        <begin position="146"/>
        <end position="171"/>
    </location>
</feature>
<evidence type="ECO:0000256" key="6">
    <source>
        <dbReference type="ARBA" id="ARBA00022989"/>
    </source>
</evidence>
<dbReference type="SUPFAM" id="SSF90123">
    <property type="entry name" value="ABC transporter transmembrane region"/>
    <property type="match status" value="1"/>
</dbReference>
<feature type="transmembrane region" description="Helical" evidence="8">
    <location>
        <begin position="177"/>
        <end position="196"/>
    </location>
</feature>
<proteinExistence type="predicted"/>
<keyword evidence="6 8" id="KW-1133">Transmembrane helix</keyword>
<dbReference type="AlphaFoldDB" id="A0A6C0U423"/>
<keyword evidence="5 11" id="KW-0067">ATP-binding</keyword>
<feature type="domain" description="ABC transmembrane type-1" evidence="10">
    <location>
        <begin position="34"/>
        <end position="320"/>
    </location>
</feature>
<evidence type="ECO:0000313" key="11">
    <source>
        <dbReference type="EMBL" id="QIB64194.1"/>
    </source>
</evidence>
<keyword evidence="7 8" id="KW-0472">Membrane</keyword>
<dbReference type="Pfam" id="PF00664">
    <property type="entry name" value="ABC_membrane"/>
    <property type="match status" value="1"/>
</dbReference>
<evidence type="ECO:0000259" key="10">
    <source>
        <dbReference type="PROSITE" id="PS50929"/>
    </source>
</evidence>
<dbReference type="PANTHER" id="PTHR24221:SF632">
    <property type="entry name" value="ATP-DEPENDENT LIPID A-CORE FLIPPASE"/>
    <property type="match status" value="1"/>
</dbReference>
<dbReference type="InterPro" id="IPR036640">
    <property type="entry name" value="ABC1_TM_sf"/>
</dbReference>
<name>A0A6C0U423_9GAMM</name>
<dbReference type="GO" id="GO:0140359">
    <property type="term" value="F:ABC-type transporter activity"/>
    <property type="evidence" value="ECO:0007669"/>
    <property type="project" value="InterPro"/>
</dbReference>
<dbReference type="GO" id="GO:0016887">
    <property type="term" value="F:ATP hydrolysis activity"/>
    <property type="evidence" value="ECO:0007669"/>
    <property type="project" value="InterPro"/>
</dbReference>
<dbReference type="SUPFAM" id="SSF52540">
    <property type="entry name" value="P-loop containing nucleoside triphosphate hydrolases"/>
    <property type="match status" value="1"/>
</dbReference>
<dbReference type="InterPro" id="IPR017871">
    <property type="entry name" value="ABC_transporter-like_CS"/>
</dbReference>
<gene>
    <name evidence="11" type="ORF">G3T16_00975</name>
</gene>
<evidence type="ECO:0000256" key="3">
    <source>
        <dbReference type="ARBA" id="ARBA00022692"/>
    </source>
</evidence>
<feature type="transmembrane region" description="Helical" evidence="8">
    <location>
        <begin position="294"/>
        <end position="315"/>
    </location>
</feature>
<feature type="transmembrane region" description="Helical" evidence="8">
    <location>
        <begin position="65"/>
        <end position="83"/>
    </location>
</feature>
<keyword evidence="3 8" id="KW-0812">Transmembrane</keyword>
<dbReference type="PROSITE" id="PS50929">
    <property type="entry name" value="ABC_TM1F"/>
    <property type="match status" value="1"/>
</dbReference>
<dbReference type="CDD" id="cd18582">
    <property type="entry name" value="ABC_6TM_ATM1_ABCB7"/>
    <property type="match status" value="1"/>
</dbReference>